<dbReference type="EC" id="7.1.1.-" evidence="3"/>
<keyword evidence="3" id="KW-0472">Membrane</keyword>
<dbReference type="InterPro" id="IPR001268">
    <property type="entry name" value="NADH_UbQ_OxRdtase_30kDa_su"/>
</dbReference>
<keyword evidence="3" id="KW-1003">Cell membrane</keyword>
<evidence type="ECO:0000256" key="1">
    <source>
        <dbReference type="ARBA" id="ARBA00007569"/>
    </source>
</evidence>
<protein>
    <recommendedName>
        <fullName evidence="3">NADH-quinone oxidoreductase subunit C</fullName>
        <ecNumber evidence="3">7.1.1.-</ecNumber>
    </recommendedName>
    <alternativeName>
        <fullName evidence="3">NADH dehydrogenase I subunit C</fullName>
    </alternativeName>
    <alternativeName>
        <fullName evidence="3">NDH-1 subunit C</fullName>
    </alternativeName>
</protein>
<dbReference type="GO" id="GO:0008137">
    <property type="term" value="F:NADH dehydrogenase (ubiquinone) activity"/>
    <property type="evidence" value="ECO:0007669"/>
    <property type="project" value="InterPro"/>
</dbReference>
<evidence type="ECO:0000259" key="7">
    <source>
        <dbReference type="Pfam" id="PF00329"/>
    </source>
</evidence>
<dbReference type="SUPFAM" id="SSF143243">
    <property type="entry name" value="Nqo5-like"/>
    <property type="match status" value="1"/>
</dbReference>
<comment type="similarity">
    <text evidence="1 3 4">Belongs to the complex I 30 kDa subunit family.</text>
</comment>
<organism evidence="8 9">
    <name type="scientific">Candidatus Thiodiazotropha endoloripes</name>
    <dbReference type="NCBI Taxonomy" id="1818881"/>
    <lineage>
        <taxon>Bacteria</taxon>
        <taxon>Pseudomonadati</taxon>
        <taxon>Pseudomonadota</taxon>
        <taxon>Gammaproteobacteria</taxon>
        <taxon>Chromatiales</taxon>
        <taxon>Sedimenticolaceae</taxon>
        <taxon>Candidatus Thiodiazotropha</taxon>
    </lineage>
</organism>
<keyword evidence="9" id="KW-1185">Reference proteome</keyword>
<dbReference type="InterPro" id="IPR037232">
    <property type="entry name" value="NADH_quin_OxRdtase_su_C/D-like"/>
</dbReference>
<keyword evidence="3" id="KW-0830">Ubiquinone</keyword>
<dbReference type="InterPro" id="IPR020396">
    <property type="entry name" value="NADH_UbQ_OxRdtase_CS"/>
</dbReference>
<evidence type="ECO:0000256" key="2">
    <source>
        <dbReference type="ARBA" id="ARBA00022448"/>
    </source>
</evidence>
<evidence type="ECO:0000256" key="4">
    <source>
        <dbReference type="RuleBase" id="RU003456"/>
    </source>
</evidence>
<dbReference type="GO" id="GO:0005886">
    <property type="term" value="C:plasma membrane"/>
    <property type="evidence" value="ECO:0007669"/>
    <property type="project" value="UniProtKB-SubCell"/>
</dbReference>
<proteinExistence type="inferred from homology"/>
<dbReference type="Pfam" id="PF00329">
    <property type="entry name" value="Complex1_30kDa"/>
    <property type="match status" value="1"/>
</dbReference>
<comment type="function">
    <text evidence="3">NDH-1 shuttles electrons from NADH, via FMN and iron-sulfur (Fe-S) centers, to quinones in the respiratory chain. The immediate electron acceptor for the enzyme in this species is believed to be ubiquinone. Couples the redox reaction to proton translocation (for every two electrons transferred, four hydrogen ions are translocated across the cytoplasmic membrane), and thus conserves the redox energy in a proton gradient.</text>
</comment>
<keyword evidence="2 3" id="KW-0813">Transport</keyword>
<dbReference type="STRING" id="1818881.A3196_17610"/>
<feature type="domain" description="NADH:ubiquinone oxidoreductase 30kDa subunit" evidence="7">
    <location>
        <begin position="41"/>
        <end position="191"/>
    </location>
</feature>
<dbReference type="EMBL" id="LVJZ01000004">
    <property type="protein sequence ID" value="ODB94355.1"/>
    <property type="molecule type" value="Genomic_DNA"/>
</dbReference>
<dbReference type="Proteomes" id="UP000094849">
    <property type="component" value="Unassembled WGS sequence"/>
</dbReference>
<accession>A0A1E2UIC0</accession>
<dbReference type="NCBIfam" id="NF004730">
    <property type="entry name" value="PRK06074.1-1"/>
    <property type="match status" value="1"/>
</dbReference>
<dbReference type="GO" id="GO:0050136">
    <property type="term" value="F:NADH dehydrogenase (quinone) (non-electrogenic) activity"/>
    <property type="evidence" value="ECO:0007669"/>
    <property type="project" value="UniProtKB-UniRule"/>
</dbReference>
<dbReference type="HAMAP" id="MF_01357">
    <property type="entry name" value="NDH1_NuoC"/>
    <property type="match status" value="1"/>
</dbReference>
<gene>
    <name evidence="3" type="primary">nuoC</name>
    <name evidence="8" type="ORF">A3196_17610</name>
</gene>
<evidence type="ECO:0000313" key="9">
    <source>
        <dbReference type="Proteomes" id="UP000094849"/>
    </source>
</evidence>
<dbReference type="PANTHER" id="PTHR10884:SF14">
    <property type="entry name" value="NADH DEHYDROGENASE [UBIQUINONE] IRON-SULFUR PROTEIN 3, MITOCHONDRIAL"/>
    <property type="match status" value="1"/>
</dbReference>
<evidence type="ECO:0000256" key="5">
    <source>
        <dbReference type="RuleBase" id="RU003582"/>
    </source>
</evidence>
<dbReference type="PANTHER" id="PTHR10884">
    <property type="entry name" value="NADH DEHYDROGENASE UBIQUINONE IRON-SULFUR PROTEIN 3"/>
    <property type="match status" value="1"/>
</dbReference>
<dbReference type="GO" id="GO:0048038">
    <property type="term" value="F:quinone binding"/>
    <property type="evidence" value="ECO:0007669"/>
    <property type="project" value="UniProtKB-KW"/>
</dbReference>
<evidence type="ECO:0000313" key="8">
    <source>
        <dbReference type="EMBL" id="ODB94355.1"/>
    </source>
</evidence>
<dbReference type="PROSITE" id="PS00542">
    <property type="entry name" value="COMPLEX1_30K"/>
    <property type="match status" value="1"/>
</dbReference>
<comment type="catalytic activity">
    <reaction evidence="3 5">
        <text>a quinone + NADH + 5 H(+)(in) = a quinol + NAD(+) + 4 H(+)(out)</text>
        <dbReference type="Rhea" id="RHEA:57888"/>
        <dbReference type="ChEBI" id="CHEBI:15378"/>
        <dbReference type="ChEBI" id="CHEBI:24646"/>
        <dbReference type="ChEBI" id="CHEBI:57540"/>
        <dbReference type="ChEBI" id="CHEBI:57945"/>
        <dbReference type="ChEBI" id="CHEBI:132124"/>
    </reaction>
</comment>
<keyword evidence="3 4" id="KW-0520">NAD</keyword>
<sequence>MSSGSQNGMQGRLDQLASTLEERFSDLSCQVERSCGEVTLVVPTDKLIEVANTLHDDDEFGFNELIDVCGVDYSDYGSSEWQTDGAPNTGFGRGVVEQAGDEPEQNRRFAAVYHLLSISNNIRLRLRVFVDTDQPIVASVVPVWASANWFEREAFDLYGILFDGHPDLRRILTDYGFIGHPFRKDFPLIGQVEMRYDEQQARVIYEPVSIDPRTLVPRVTREDNRYLNEDDATQDAADA</sequence>
<evidence type="ECO:0000256" key="3">
    <source>
        <dbReference type="HAMAP-Rule" id="MF_01357"/>
    </source>
</evidence>
<reference evidence="8 9" key="1">
    <citation type="submission" date="2016-03" db="EMBL/GenBank/DDBJ databases">
        <title>Chemosynthetic sulphur-oxidizing symbionts of marine invertebrate animals are capable of nitrogen fixation.</title>
        <authorList>
            <person name="Petersen J.M."/>
            <person name="Kemper A."/>
            <person name="Gruber-Vodicka H."/>
            <person name="Cardini U."/>
            <person name="Geest Mvander."/>
            <person name="Kleiner M."/>
            <person name="Bulgheresi S."/>
            <person name="Fussmann M."/>
            <person name="Herbold C."/>
            <person name="Seah B.K.B."/>
            <person name="Antony C.Paul."/>
            <person name="Liu D."/>
            <person name="Belitz A."/>
            <person name="Weber M."/>
        </authorList>
    </citation>
    <scope>NUCLEOTIDE SEQUENCE [LARGE SCALE GENOMIC DNA]</scope>
    <source>
        <strain evidence="8">G_D</strain>
    </source>
</reference>
<comment type="subunit">
    <text evidence="3">NDH-1 is composed of 14 different subunits. Subunits NuoB, C, D, E, F, and G constitute the peripheral sector of the complex.</text>
</comment>
<keyword evidence="3 4" id="KW-1278">Translocase</keyword>
<comment type="subcellular location">
    <subcellularLocation>
        <location evidence="3">Cell membrane</location>
        <topology evidence="3">Peripheral membrane protein</topology>
        <orientation evidence="3">Cytoplasmic side</orientation>
    </subcellularLocation>
</comment>
<dbReference type="OrthoDB" id="9803286at2"/>
<feature type="region of interest" description="Disordered" evidence="6">
    <location>
        <begin position="83"/>
        <end position="102"/>
    </location>
</feature>
<evidence type="ECO:0000256" key="6">
    <source>
        <dbReference type="SAM" id="MobiDB-lite"/>
    </source>
</evidence>
<keyword evidence="3 5" id="KW-0874">Quinone</keyword>
<comment type="caution">
    <text evidence="8">The sequence shown here is derived from an EMBL/GenBank/DDBJ whole genome shotgun (WGS) entry which is preliminary data.</text>
</comment>
<dbReference type="InterPro" id="IPR010218">
    <property type="entry name" value="NADH_DH_suC"/>
</dbReference>
<dbReference type="AlphaFoldDB" id="A0A1E2UIC0"/>
<dbReference type="Gene3D" id="3.30.460.80">
    <property type="entry name" value="NADH:ubiquinone oxidoreductase, 30kDa subunit"/>
    <property type="match status" value="1"/>
</dbReference>
<name>A0A1E2UIC0_9GAMM</name>